<dbReference type="AlphaFoldDB" id="S2DN95"/>
<sequence length="42" mass="4954">MKQPKAVKSFLILNLTLDKIVRVWLKCKWRDGVTQRLQRGEG</sequence>
<dbReference type="Proteomes" id="UP000006073">
    <property type="component" value="Unassembled WGS sequence"/>
</dbReference>
<dbReference type="STRING" id="1189612.A33Q_4682"/>
<proteinExistence type="predicted"/>
<name>S2DN95_INDAL</name>
<dbReference type="EMBL" id="ALWO02000056">
    <property type="protein sequence ID" value="EOZ91293.1"/>
    <property type="molecule type" value="Genomic_DNA"/>
</dbReference>
<evidence type="ECO:0000313" key="2">
    <source>
        <dbReference type="Proteomes" id="UP000006073"/>
    </source>
</evidence>
<keyword evidence="2" id="KW-1185">Reference proteome</keyword>
<organism evidence="1 2">
    <name type="scientific">Indibacter alkaliphilus (strain CCUG 57479 / KCTC 22604 / LW1)</name>
    <dbReference type="NCBI Taxonomy" id="1189612"/>
    <lineage>
        <taxon>Bacteria</taxon>
        <taxon>Pseudomonadati</taxon>
        <taxon>Bacteroidota</taxon>
        <taxon>Cytophagia</taxon>
        <taxon>Cytophagales</taxon>
        <taxon>Cyclobacteriaceae</taxon>
    </lineage>
</organism>
<protein>
    <submittedName>
        <fullName evidence="1">Uncharacterized protein</fullName>
    </submittedName>
</protein>
<gene>
    <name evidence="1" type="ORF">A33Q_4682</name>
</gene>
<accession>S2DN95</accession>
<evidence type="ECO:0000313" key="1">
    <source>
        <dbReference type="EMBL" id="EOZ91293.1"/>
    </source>
</evidence>
<reference evidence="1 2" key="1">
    <citation type="journal article" date="2013" name="Genome Announc.">
        <title>Draft Genome Sequence of Indibacter alkaliphilus Strain LW1T, Isolated from Lonar Lake, a Haloalkaline Lake in the Buldana District of Maharashtra, India.</title>
        <authorList>
            <person name="Singh A."/>
            <person name="Kumar Jangir P."/>
            <person name="Sharma R."/>
            <person name="Singh A."/>
            <person name="Kumar Pinnaka A."/>
            <person name="Shivaji S."/>
        </authorList>
    </citation>
    <scope>NUCLEOTIDE SEQUENCE [LARGE SCALE GENOMIC DNA]</scope>
    <source>
        <strain evidence="2">CCUG 57479 / KCTC 22604 / LW1</strain>
    </source>
</reference>
<comment type="caution">
    <text evidence="1">The sequence shown here is derived from an EMBL/GenBank/DDBJ whole genome shotgun (WGS) entry which is preliminary data.</text>
</comment>